<evidence type="ECO:0000313" key="3">
    <source>
        <dbReference type="Proteomes" id="UP001595896"/>
    </source>
</evidence>
<protein>
    <submittedName>
        <fullName evidence="2">Uncharacterized protein</fullName>
    </submittedName>
</protein>
<evidence type="ECO:0000256" key="1">
    <source>
        <dbReference type="SAM" id="Phobius"/>
    </source>
</evidence>
<keyword evidence="1" id="KW-0472">Membrane</keyword>
<dbReference type="EMBL" id="JBHSGK010000003">
    <property type="protein sequence ID" value="MFC4735290.1"/>
    <property type="molecule type" value="Genomic_DNA"/>
</dbReference>
<organism evidence="2 3">
    <name type="scientific">Bacillus daqingensis</name>
    <dbReference type="NCBI Taxonomy" id="872396"/>
    <lineage>
        <taxon>Bacteria</taxon>
        <taxon>Bacillati</taxon>
        <taxon>Bacillota</taxon>
        <taxon>Bacilli</taxon>
        <taxon>Bacillales</taxon>
        <taxon>Bacillaceae</taxon>
        <taxon>Bacillus</taxon>
    </lineage>
</organism>
<gene>
    <name evidence="2" type="ORF">ACFO4L_01715</name>
</gene>
<evidence type="ECO:0000313" key="2">
    <source>
        <dbReference type="EMBL" id="MFC4735290.1"/>
    </source>
</evidence>
<dbReference type="RefSeq" id="WP_377907915.1">
    <property type="nucleotide sequence ID" value="NZ_JBHSGK010000003.1"/>
</dbReference>
<keyword evidence="3" id="KW-1185">Reference proteome</keyword>
<comment type="caution">
    <text evidence="2">The sequence shown here is derived from an EMBL/GenBank/DDBJ whole genome shotgun (WGS) entry which is preliminary data.</text>
</comment>
<feature type="transmembrane region" description="Helical" evidence="1">
    <location>
        <begin position="44"/>
        <end position="63"/>
    </location>
</feature>
<keyword evidence="1" id="KW-1133">Transmembrane helix</keyword>
<proteinExistence type="predicted"/>
<name>A0ABV9NS76_9BACI</name>
<reference evidence="3" key="1">
    <citation type="journal article" date="2019" name="Int. J. Syst. Evol. Microbiol.">
        <title>The Global Catalogue of Microorganisms (GCM) 10K type strain sequencing project: providing services to taxonomists for standard genome sequencing and annotation.</title>
        <authorList>
            <consortium name="The Broad Institute Genomics Platform"/>
            <consortium name="The Broad Institute Genome Sequencing Center for Infectious Disease"/>
            <person name="Wu L."/>
            <person name="Ma J."/>
        </authorList>
    </citation>
    <scope>NUCLEOTIDE SEQUENCE [LARGE SCALE GENOMIC DNA]</scope>
    <source>
        <strain evidence="3">JCM 12165</strain>
    </source>
</reference>
<keyword evidence="1" id="KW-0812">Transmembrane</keyword>
<accession>A0ABV9NS76</accession>
<dbReference type="Proteomes" id="UP001595896">
    <property type="component" value="Unassembled WGS sequence"/>
</dbReference>
<feature type="transmembrane region" description="Helical" evidence="1">
    <location>
        <begin position="12"/>
        <end position="32"/>
    </location>
</feature>
<sequence>MTDSAKYKSWCALMTASIPIAILAGLDSWIHMVFRGGEADWQLGVLPVFFGVGAFSCLQAMLIKR</sequence>